<organism evidence="1">
    <name type="scientific">Spodoptera frugiperda</name>
    <name type="common">Fall armyworm</name>
    <dbReference type="NCBI Taxonomy" id="7108"/>
    <lineage>
        <taxon>Eukaryota</taxon>
        <taxon>Metazoa</taxon>
        <taxon>Ecdysozoa</taxon>
        <taxon>Arthropoda</taxon>
        <taxon>Hexapoda</taxon>
        <taxon>Insecta</taxon>
        <taxon>Pterygota</taxon>
        <taxon>Neoptera</taxon>
        <taxon>Endopterygota</taxon>
        <taxon>Lepidoptera</taxon>
        <taxon>Glossata</taxon>
        <taxon>Ditrysia</taxon>
        <taxon>Noctuoidea</taxon>
        <taxon>Noctuidae</taxon>
        <taxon>Amphipyrinae</taxon>
        <taxon>Spodoptera</taxon>
    </lineage>
</organism>
<proteinExistence type="predicted"/>
<dbReference type="AlphaFoldDB" id="A0A2H1V8X7"/>
<sequence>MSDMSEIEMPLVPTRSQPRIREDWEEKRFREAVTMEFLARSSSFEATLWKEHLASLTDRLTDNSAFATDVPNK</sequence>
<name>A0A2H1V8X7_SPOFR</name>
<reference evidence="1" key="1">
    <citation type="submission" date="2016-07" db="EMBL/GenBank/DDBJ databases">
        <authorList>
            <person name="Bretaudeau A."/>
        </authorList>
    </citation>
    <scope>NUCLEOTIDE SEQUENCE</scope>
    <source>
        <strain evidence="1">Rice</strain>
        <tissue evidence="1">Whole body</tissue>
    </source>
</reference>
<gene>
    <name evidence="1" type="ORF">SFRICE_003313</name>
</gene>
<protein>
    <submittedName>
        <fullName evidence="1">SFRICE_003313</fullName>
    </submittedName>
</protein>
<evidence type="ECO:0000313" key="1">
    <source>
        <dbReference type="EMBL" id="SOQ37267.1"/>
    </source>
</evidence>
<dbReference type="EMBL" id="ODYU01001273">
    <property type="protein sequence ID" value="SOQ37267.1"/>
    <property type="molecule type" value="Genomic_DNA"/>
</dbReference>
<accession>A0A2H1V8X7</accession>